<dbReference type="STRING" id="1169540.A0A0G4G701"/>
<dbReference type="Proteomes" id="UP000041254">
    <property type="component" value="Unassembled WGS sequence"/>
</dbReference>
<evidence type="ECO:0000256" key="1">
    <source>
        <dbReference type="SAM" id="MobiDB-lite"/>
    </source>
</evidence>
<keyword evidence="2" id="KW-1133">Transmembrane helix</keyword>
<keyword evidence="2" id="KW-0472">Membrane</keyword>
<dbReference type="InterPro" id="IPR046341">
    <property type="entry name" value="SET_dom_sf"/>
</dbReference>
<organism evidence="4 5">
    <name type="scientific">Vitrella brassicaformis (strain CCMP3155)</name>
    <dbReference type="NCBI Taxonomy" id="1169540"/>
    <lineage>
        <taxon>Eukaryota</taxon>
        <taxon>Sar</taxon>
        <taxon>Alveolata</taxon>
        <taxon>Colpodellida</taxon>
        <taxon>Vitrellaceae</taxon>
        <taxon>Vitrella</taxon>
    </lineage>
</organism>
<sequence length="359" mass="40645">MKGESDSPRSTSPLLEHDDAEGVEGEPEQVEPEPLRPPLTDHSFGFDDATLKRSVPLLNAALESENTTAFTIEFHPRKGRIVRSRREFRPMEQVVTERPLAIVGEAEGNVEYVRLVEACAQVDGSLEPSWYWAAVNSLSPEEFVSTEEGHAGVKALRSCLQRLSAEEYDLISVLDHPVMVGLSDVTMAVLTLAGWIDVVRPLHFERMLKIWTTNAFLYSHEPTALALYFIPSFFSHSCYPNCEWELGPDGLVRLRAKMHIDEDDELSFNYLDDAMLVRPVGVRREVLRRRRGFQCMCDRCMHEEYTGEMLQGLCCPSCGRAIFFYMPPKGWLRKLRLAVTVILVIFGHLIYCAVVSAGY</sequence>
<dbReference type="PROSITE" id="PS50280">
    <property type="entry name" value="SET"/>
    <property type="match status" value="1"/>
</dbReference>
<dbReference type="OrthoDB" id="194358at2759"/>
<dbReference type="PANTHER" id="PTHR46455:SF5">
    <property type="entry name" value="SET AND MYND DOMAIN CONTAINING, ARTHROPOD-SPECIFIC, MEMBER 4, ISOFORM A"/>
    <property type="match status" value="1"/>
</dbReference>
<dbReference type="PANTHER" id="PTHR46455">
    <property type="entry name" value="SET AND MYND DOMAIN CONTAINING, ARTHROPOD-SPECIFIC, MEMBER 4, ISOFORM A"/>
    <property type="match status" value="1"/>
</dbReference>
<dbReference type="EMBL" id="CDMY01000575">
    <property type="protein sequence ID" value="CEM23993.1"/>
    <property type="molecule type" value="Genomic_DNA"/>
</dbReference>
<dbReference type="VEuPathDB" id="CryptoDB:Vbra_22672"/>
<protein>
    <recommendedName>
        <fullName evidence="3">SET domain-containing protein</fullName>
    </recommendedName>
</protein>
<name>A0A0G4G701_VITBC</name>
<dbReference type="AlphaFoldDB" id="A0A0G4G701"/>
<dbReference type="PhylomeDB" id="A0A0G4G701"/>
<dbReference type="InterPro" id="IPR053010">
    <property type="entry name" value="SET_SmydA-8"/>
</dbReference>
<dbReference type="Gene3D" id="2.170.270.10">
    <property type="entry name" value="SET domain"/>
    <property type="match status" value="1"/>
</dbReference>
<accession>A0A0G4G701</accession>
<evidence type="ECO:0000313" key="4">
    <source>
        <dbReference type="EMBL" id="CEM23993.1"/>
    </source>
</evidence>
<feature type="compositionally biased region" description="Acidic residues" evidence="1">
    <location>
        <begin position="18"/>
        <end position="31"/>
    </location>
</feature>
<reference evidence="4 5" key="1">
    <citation type="submission" date="2014-11" db="EMBL/GenBank/DDBJ databases">
        <authorList>
            <person name="Zhu J."/>
            <person name="Qi W."/>
            <person name="Song R."/>
        </authorList>
    </citation>
    <scope>NUCLEOTIDE SEQUENCE [LARGE SCALE GENOMIC DNA]</scope>
</reference>
<feature type="region of interest" description="Disordered" evidence="1">
    <location>
        <begin position="1"/>
        <end position="43"/>
    </location>
</feature>
<feature type="transmembrane region" description="Helical" evidence="2">
    <location>
        <begin position="335"/>
        <end position="357"/>
    </location>
</feature>
<gene>
    <name evidence="4" type="ORF">Vbra_22672</name>
</gene>
<evidence type="ECO:0000256" key="2">
    <source>
        <dbReference type="SAM" id="Phobius"/>
    </source>
</evidence>
<dbReference type="CDD" id="cd20071">
    <property type="entry name" value="SET_SMYD"/>
    <property type="match status" value="1"/>
</dbReference>
<feature type="domain" description="SET" evidence="3">
    <location>
        <begin position="64"/>
        <end position="271"/>
    </location>
</feature>
<keyword evidence="5" id="KW-1185">Reference proteome</keyword>
<dbReference type="InterPro" id="IPR001214">
    <property type="entry name" value="SET_dom"/>
</dbReference>
<keyword evidence="2" id="KW-0812">Transmembrane</keyword>
<proteinExistence type="predicted"/>
<dbReference type="OMA" id="NCEWELG"/>
<evidence type="ECO:0000259" key="3">
    <source>
        <dbReference type="PROSITE" id="PS50280"/>
    </source>
</evidence>
<evidence type="ECO:0000313" key="5">
    <source>
        <dbReference type="Proteomes" id="UP000041254"/>
    </source>
</evidence>
<dbReference type="Pfam" id="PF00856">
    <property type="entry name" value="SET"/>
    <property type="match status" value="1"/>
</dbReference>
<dbReference type="InParanoid" id="A0A0G4G701"/>
<dbReference type="SUPFAM" id="SSF82199">
    <property type="entry name" value="SET domain"/>
    <property type="match status" value="1"/>
</dbReference>